<dbReference type="Proteomes" id="UP001178507">
    <property type="component" value="Unassembled WGS sequence"/>
</dbReference>
<name>A0AA36MQ79_9DINO</name>
<dbReference type="SUPFAM" id="SSF81901">
    <property type="entry name" value="HCP-like"/>
    <property type="match status" value="1"/>
</dbReference>
<gene>
    <name evidence="2" type="ORF">EVOR1521_LOCUS5343</name>
</gene>
<evidence type="ECO:0000313" key="2">
    <source>
        <dbReference type="EMBL" id="CAJ1376230.1"/>
    </source>
</evidence>
<dbReference type="PANTHER" id="PTHR11102">
    <property type="entry name" value="SEL-1-LIKE PROTEIN"/>
    <property type="match status" value="1"/>
</dbReference>
<dbReference type="SUPFAM" id="SSF82199">
    <property type="entry name" value="SET domain"/>
    <property type="match status" value="1"/>
</dbReference>
<evidence type="ECO:0000313" key="3">
    <source>
        <dbReference type="Proteomes" id="UP001178507"/>
    </source>
</evidence>
<comment type="similarity">
    <text evidence="1">Belongs to the sel-1 family.</text>
</comment>
<proteinExistence type="inferred from homology"/>
<dbReference type="InterPro" id="IPR006597">
    <property type="entry name" value="Sel1-like"/>
</dbReference>
<reference evidence="2" key="1">
    <citation type="submission" date="2023-08" db="EMBL/GenBank/DDBJ databases">
        <authorList>
            <person name="Chen Y."/>
            <person name="Shah S."/>
            <person name="Dougan E. K."/>
            <person name="Thang M."/>
            <person name="Chan C."/>
        </authorList>
    </citation>
    <scope>NUCLEOTIDE SEQUENCE</scope>
</reference>
<organism evidence="2 3">
    <name type="scientific">Effrenium voratum</name>
    <dbReference type="NCBI Taxonomy" id="2562239"/>
    <lineage>
        <taxon>Eukaryota</taxon>
        <taxon>Sar</taxon>
        <taxon>Alveolata</taxon>
        <taxon>Dinophyceae</taxon>
        <taxon>Suessiales</taxon>
        <taxon>Symbiodiniaceae</taxon>
        <taxon>Effrenium</taxon>
    </lineage>
</organism>
<evidence type="ECO:0008006" key="4">
    <source>
        <dbReference type="Google" id="ProtNLM"/>
    </source>
</evidence>
<dbReference type="SMART" id="SM00671">
    <property type="entry name" value="SEL1"/>
    <property type="match status" value="4"/>
</dbReference>
<protein>
    <recommendedName>
        <fullName evidence="4">SET domain-containing protein</fullName>
    </recommendedName>
</protein>
<accession>A0AA36MQ79</accession>
<dbReference type="Gene3D" id="2.170.270.10">
    <property type="entry name" value="SET domain"/>
    <property type="match status" value="1"/>
</dbReference>
<sequence>MLVTRGNDFIGAEKKYNPFAKDNFWIPHCTWGFKKKALEVLLGHEAEATSLWNYFFHLPSGPSVLLGPASMLNHGSSQMVNVRVSRNRTSTWLLANRNTEAGEELFTSYGSDDWFLDRWINYSQPAPGLQTRRSSFQDGRCMDALVAQSQGVAAGKALRTGEVVESPGFLLPRHLAAQNPQLMAHSAGDPSWDFVILPLAGTFFGPGQVNMEVSFQLTPEAAELPLHALVRLDRPVSVRLKALRPISPHEALVASTRSRSAEGNLARWQGVNLKQLQLSAAEAGDPFAQFAVAGQLRSGDALSWYLRAARQGHVESQFQAALLGSQSEKEQWYEKAAERGHLRAQLLLAEMYMASGPNASAAAYWARKALATAGARSRRVSAFADTFYALALAFQNPPEPQAFFWLQVAAEAGSVEAQYTLGAGLGDDPEARSWLQRAAAQGHSEAQLALEELEADLASDGFPGSLLDRARRAWRRVTKLRSFVR</sequence>
<dbReference type="AlphaFoldDB" id="A0AA36MQ79"/>
<comment type="caution">
    <text evidence="2">The sequence shown here is derived from an EMBL/GenBank/DDBJ whole genome shotgun (WGS) entry which is preliminary data.</text>
</comment>
<evidence type="ECO:0000256" key="1">
    <source>
        <dbReference type="ARBA" id="ARBA00038101"/>
    </source>
</evidence>
<dbReference type="InterPro" id="IPR050767">
    <property type="entry name" value="Sel1_AlgK"/>
</dbReference>
<dbReference type="InterPro" id="IPR011990">
    <property type="entry name" value="TPR-like_helical_dom_sf"/>
</dbReference>
<dbReference type="InterPro" id="IPR046341">
    <property type="entry name" value="SET_dom_sf"/>
</dbReference>
<dbReference type="Gene3D" id="1.25.40.10">
    <property type="entry name" value="Tetratricopeptide repeat domain"/>
    <property type="match status" value="1"/>
</dbReference>
<keyword evidence="3" id="KW-1185">Reference proteome</keyword>
<dbReference type="Pfam" id="PF08238">
    <property type="entry name" value="Sel1"/>
    <property type="match status" value="5"/>
</dbReference>
<dbReference type="PANTHER" id="PTHR11102:SF160">
    <property type="entry name" value="ERAD-ASSOCIATED E3 UBIQUITIN-PROTEIN LIGASE COMPONENT HRD3"/>
    <property type="match status" value="1"/>
</dbReference>
<dbReference type="EMBL" id="CAUJNA010000374">
    <property type="protein sequence ID" value="CAJ1376230.1"/>
    <property type="molecule type" value="Genomic_DNA"/>
</dbReference>